<dbReference type="CDD" id="cd04254">
    <property type="entry name" value="AAK_UMPK-PyrH-Ec"/>
    <property type="match status" value="1"/>
</dbReference>
<protein>
    <recommendedName>
        <fullName evidence="11">Uridylate kinase</fullName>
        <shortName evidence="11">UK</shortName>
        <ecNumber evidence="11">2.7.4.22</ecNumber>
    </recommendedName>
    <alternativeName>
        <fullName evidence="11">Uridine monophosphate kinase</fullName>
        <shortName evidence="11">UMP kinase</shortName>
        <shortName evidence="11">UMPK</shortName>
    </alternativeName>
</protein>
<keyword evidence="6 11" id="KW-0547">Nucleotide-binding</keyword>
<evidence type="ECO:0000259" key="12">
    <source>
        <dbReference type="Pfam" id="PF00696"/>
    </source>
</evidence>
<dbReference type="RefSeq" id="WP_184676293.1">
    <property type="nucleotide sequence ID" value="NZ_JACHGY010000001.1"/>
</dbReference>
<evidence type="ECO:0000256" key="9">
    <source>
        <dbReference type="ARBA" id="ARBA00022975"/>
    </source>
</evidence>
<evidence type="ECO:0000256" key="5">
    <source>
        <dbReference type="ARBA" id="ARBA00022679"/>
    </source>
</evidence>
<proteinExistence type="inferred from homology"/>
<keyword evidence="7 11" id="KW-0418">Kinase</keyword>
<dbReference type="EMBL" id="JACHGY010000001">
    <property type="protein sequence ID" value="MBB6428814.1"/>
    <property type="molecule type" value="Genomic_DNA"/>
</dbReference>
<dbReference type="AlphaFoldDB" id="A0A7X0H6R0"/>
<feature type="binding site" evidence="11">
    <location>
        <begin position="19"/>
        <end position="22"/>
    </location>
    <ligand>
        <name>ATP</name>
        <dbReference type="ChEBI" id="CHEBI:30616"/>
    </ligand>
</feature>
<evidence type="ECO:0000256" key="4">
    <source>
        <dbReference type="ARBA" id="ARBA00022490"/>
    </source>
</evidence>
<reference evidence="13 14" key="1">
    <citation type="submission" date="2020-08" db="EMBL/GenBank/DDBJ databases">
        <title>Genomic Encyclopedia of Type Strains, Phase IV (KMG-IV): sequencing the most valuable type-strain genomes for metagenomic binning, comparative biology and taxonomic classification.</title>
        <authorList>
            <person name="Goeker M."/>
        </authorList>
    </citation>
    <scope>NUCLEOTIDE SEQUENCE [LARGE SCALE GENOMIC DNA]</scope>
    <source>
        <strain evidence="13 14">DSM 103725</strain>
    </source>
</reference>
<evidence type="ECO:0000256" key="7">
    <source>
        <dbReference type="ARBA" id="ARBA00022777"/>
    </source>
</evidence>
<comment type="caution">
    <text evidence="13">The sequence shown here is derived from an EMBL/GenBank/DDBJ whole genome shotgun (WGS) entry which is preliminary data.</text>
</comment>
<feature type="binding site" evidence="11">
    <location>
        <position position="188"/>
    </location>
    <ligand>
        <name>ATP</name>
        <dbReference type="ChEBI" id="CHEBI:30616"/>
    </ligand>
</feature>
<feature type="binding site" evidence="11">
    <location>
        <position position="194"/>
    </location>
    <ligand>
        <name>ATP</name>
        <dbReference type="ChEBI" id="CHEBI:30616"/>
    </ligand>
</feature>
<dbReference type="GO" id="GO:0006225">
    <property type="term" value="P:UDP biosynthetic process"/>
    <property type="evidence" value="ECO:0007669"/>
    <property type="project" value="TreeGrafter"/>
</dbReference>
<keyword evidence="4 11" id="KW-0963">Cytoplasm</keyword>
<feature type="binding site" evidence="11">
    <location>
        <position position="84"/>
    </location>
    <ligand>
        <name>ATP</name>
        <dbReference type="ChEBI" id="CHEBI:30616"/>
    </ligand>
</feature>
<dbReference type="InterPro" id="IPR001048">
    <property type="entry name" value="Asp/Glu/Uridylate_kinase"/>
</dbReference>
<evidence type="ECO:0000256" key="8">
    <source>
        <dbReference type="ARBA" id="ARBA00022840"/>
    </source>
</evidence>
<name>A0A7X0H6R0_9BACT</name>
<evidence type="ECO:0000256" key="6">
    <source>
        <dbReference type="ARBA" id="ARBA00022741"/>
    </source>
</evidence>
<sequence length="263" mass="27869">MTEPVIQLATPHYRRVLLKISGEALSGEGGFGVDPDELRLIAHEIAEAAKVNAEVDPNRLRREGDKPNAGTQIAVVVGGGNIIRGAALAEQGVIPQAVADQMGMLGTVINALALKEALENIGQPARVMSALMVSSVAENFIRGRALRHLEKGRVVIFAAGTGNPFSTTDSGASLRASEISADVVLKATKVDGIYDKDPNKFNDAVRFESLSFDEAINRDLKVMDIGSFAQCRAQNIPIVVFDMKVPGNIARVVAGESIGTRVG</sequence>
<organism evidence="13 14">
    <name type="scientific">Algisphaera agarilytica</name>
    <dbReference type="NCBI Taxonomy" id="1385975"/>
    <lineage>
        <taxon>Bacteria</taxon>
        <taxon>Pseudomonadati</taxon>
        <taxon>Planctomycetota</taxon>
        <taxon>Phycisphaerae</taxon>
        <taxon>Phycisphaerales</taxon>
        <taxon>Phycisphaeraceae</taxon>
        <taxon>Algisphaera</taxon>
    </lineage>
</organism>
<dbReference type="PANTHER" id="PTHR42833:SF4">
    <property type="entry name" value="URIDYLATE KINASE PUMPKIN, CHLOROPLASTIC"/>
    <property type="match status" value="1"/>
</dbReference>
<keyword evidence="5 11" id="KW-0808">Transferase</keyword>
<feature type="binding site" evidence="11">
    <location>
        <begin position="161"/>
        <end position="168"/>
    </location>
    <ligand>
        <name>UMP</name>
        <dbReference type="ChEBI" id="CHEBI:57865"/>
    </ligand>
</feature>
<feature type="binding site" evidence="11">
    <location>
        <position position="197"/>
    </location>
    <ligand>
        <name>ATP</name>
        <dbReference type="ChEBI" id="CHEBI:30616"/>
    </ligand>
</feature>
<dbReference type="GO" id="GO:0005737">
    <property type="term" value="C:cytoplasm"/>
    <property type="evidence" value="ECO:0007669"/>
    <property type="project" value="UniProtKB-SubCell"/>
</dbReference>
<comment type="subcellular location">
    <subcellularLocation>
        <location evidence="1 11">Cytoplasm</location>
    </subcellularLocation>
</comment>
<keyword evidence="14" id="KW-1185">Reference proteome</keyword>
<comment type="catalytic activity">
    <reaction evidence="10 11">
        <text>UMP + ATP = UDP + ADP</text>
        <dbReference type="Rhea" id="RHEA:24400"/>
        <dbReference type="ChEBI" id="CHEBI:30616"/>
        <dbReference type="ChEBI" id="CHEBI:57865"/>
        <dbReference type="ChEBI" id="CHEBI:58223"/>
        <dbReference type="ChEBI" id="CHEBI:456216"/>
        <dbReference type="EC" id="2.7.4.22"/>
    </reaction>
</comment>
<dbReference type="EC" id="2.7.4.22" evidence="11"/>
<evidence type="ECO:0000256" key="1">
    <source>
        <dbReference type="ARBA" id="ARBA00004496"/>
    </source>
</evidence>
<evidence type="ECO:0000313" key="14">
    <source>
        <dbReference type="Proteomes" id="UP000541810"/>
    </source>
</evidence>
<feature type="region of interest" description="Involved in allosteric activation by GTP" evidence="11">
    <location>
        <begin position="27"/>
        <end position="32"/>
    </location>
</feature>
<dbReference type="PANTHER" id="PTHR42833">
    <property type="entry name" value="URIDYLATE KINASE"/>
    <property type="match status" value="1"/>
</dbReference>
<dbReference type="PIRSF" id="PIRSF005650">
    <property type="entry name" value="Uridylate_kin"/>
    <property type="match status" value="1"/>
</dbReference>
<gene>
    <name evidence="11" type="primary">pyrH</name>
    <name evidence="13" type="ORF">HNQ40_000620</name>
</gene>
<dbReference type="InterPro" id="IPR036393">
    <property type="entry name" value="AceGlu_kinase-like_sf"/>
</dbReference>
<comment type="similarity">
    <text evidence="3 11">Belongs to the UMP kinase family.</text>
</comment>
<dbReference type="Pfam" id="PF00696">
    <property type="entry name" value="AA_kinase"/>
    <property type="match status" value="1"/>
</dbReference>
<dbReference type="FunFam" id="3.40.1160.10:FF:000001">
    <property type="entry name" value="Uridylate kinase"/>
    <property type="match status" value="1"/>
</dbReference>
<dbReference type="InterPro" id="IPR011817">
    <property type="entry name" value="Uridylate_kinase"/>
</dbReference>
<dbReference type="GO" id="GO:0005524">
    <property type="term" value="F:ATP binding"/>
    <property type="evidence" value="ECO:0007669"/>
    <property type="project" value="UniProtKB-KW"/>
</dbReference>
<dbReference type="HAMAP" id="MF_01220_B">
    <property type="entry name" value="PyrH_B"/>
    <property type="match status" value="1"/>
</dbReference>
<keyword evidence="8 11" id="KW-0067">ATP-binding</keyword>
<dbReference type="Proteomes" id="UP000541810">
    <property type="component" value="Unassembled WGS sequence"/>
</dbReference>
<comment type="function">
    <text evidence="11">Catalyzes the reversible phosphorylation of UMP to UDP.</text>
</comment>
<comment type="subunit">
    <text evidence="11">Homohexamer.</text>
</comment>
<feature type="binding site" evidence="11">
    <location>
        <position position="80"/>
    </location>
    <ligand>
        <name>ATP</name>
        <dbReference type="ChEBI" id="CHEBI:30616"/>
    </ligand>
</feature>
<comment type="pathway">
    <text evidence="2 11">Pyrimidine metabolism; CTP biosynthesis via de novo pathway; UDP from UMP (UMPK route): step 1/1.</text>
</comment>
<feature type="binding site" evidence="11">
    <location>
        <position position="100"/>
    </location>
    <ligand>
        <name>UMP</name>
        <dbReference type="ChEBI" id="CHEBI:57865"/>
    </ligand>
</feature>
<feature type="binding site" evidence="11">
    <location>
        <position position="79"/>
    </location>
    <ligand>
        <name>UMP</name>
        <dbReference type="ChEBI" id="CHEBI:57865"/>
    </ligand>
</feature>
<dbReference type="GO" id="GO:0044210">
    <property type="term" value="P:'de novo' CTP biosynthetic process"/>
    <property type="evidence" value="ECO:0007669"/>
    <property type="project" value="UniProtKB-UniRule"/>
</dbReference>
<dbReference type="GO" id="GO:0033862">
    <property type="term" value="F:UMP kinase activity"/>
    <property type="evidence" value="ECO:0007669"/>
    <property type="project" value="UniProtKB-EC"/>
</dbReference>
<evidence type="ECO:0000256" key="3">
    <source>
        <dbReference type="ARBA" id="ARBA00007614"/>
    </source>
</evidence>
<evidence type="ECO:0000313" key="13">
    <source>
        <dbReference type="EMBL" id="MBB6428814.1"/>
    </source>
</evidence>
<dbReference type="NCBIfam" id="TIGR02075">
    <property type="entry name" value="pyrH_bact"/>
    <property type="match status" value="1"/>
</dbReference>
<keyword evidence="11" id="KW-0021">Allosteric enzyme</keyword>
<dbReference type="Gene3D" id="3.40.1160.10">
    <property type="entry name" value="Acetylglutamate kinase-like"/>
    <property type="match status" value="1"/>
</dbReference>
<dbReference type="UniPathway" id="UPA00159">
    <property type="reaction ID" value="UER00275"/>
</dbReference>
<dbReference type="InterPro" id="IPR015963">
    <property type="entry name" value="Uridylate_kinase_bac"/>
</dbReference>
<accession>A0A7X0H6R0</accession>
<evidence type="ECO:0000256" key="2">
    <source>
        <dbReference type="ARBA" id="ARBA00004791"/>
    </source>
</evidence>
<evidence type="ECO:0000256" key="11">
    <source>
        <dbReference type="HAMAP-Rule" id="MF_01220"/>
    </source>
</evidence>
<keyword evidence="9 11" id="KW-0665">Pyrimidine biosynthesis</keyword>
<feature type="domain" description="Aspartate/glutamate/uridylate kinase" evidence="12">
    <location>
        <begin position="15"/>
        <end position="242"/>
    </location>
</feature>
<comment type="activity regulation">
    <text evidence="11">Allosterically activated by GTP. Inhibited by UTP.</text>
</comment>
<comment type="caution">
    <text evidence="11">Lacks conserved residue(s) required for the propagation of feature annotation.</text>
</comment>
<evidence type="ECO:0000256" key="10">
    <source>
        <dbReference type="ARBA" id="ARBA00047767"/>
    </source>
</evidence>
<dbReference type="SUPFAM" id="SSF53633">
    <property type="entry name" value="Carbamate kinase-like"/>
    <property type="match status" value="1"/>
</dbReference>